<gene>
    <name evidence="2" type="ORF">MiSe_39840</name>
</gene>
<accession>A0AAV3XGI8</accession>
<protein>
    <recommendedName>
        <fullName evidence="1">Contractile injection system tube protein N-terminal domain-containing protein</fullName>
    </recommendedName>
</protein>
<comment type="caution">
    <text evidence="2">The sequence shown here is derived from an EMBL/GenBank/DDBJ whole genome shotgun (WGS) entry which is preliminary data.</text>
</comment>
<evidence type="ECO:0000313" key="3">
    <source>
        <dbReference type="Proteomes" id="UP001050975"/>
    </source>
</evidence>
<reference evidence="2" key="1">
    <citation type="submission" date="2019-10" db="EMBL/GenBank/DDBJ databases">
        <title>Draft genome sequece of Microseira wollei NIES-4236.</title>
        <authorList>
            <person name="Yamaguchi H."/>
            <person name="Suzuki S."/>
            <person name="Kawachi M."/>
        </authorList>
    </citation>
    <scope>NUCLEOTIDE SEQUENCE</scope>
    <source>
        <strain evidence="2">NIES-4236</strain>
    </source>
</reference>
<keyword evidence="3" id="KW-1185">Reference proteome</keyword>
<dbReference type="AlphaFoldDB" id="A0AAV3XGI8"/>
<sequence>MTSFPNSPRLLKGAIIGVDLFNPVASVIIFQYNPDTLTRTINAQTTGSDNASQGEALRFKGPPRESIRLDVEIDAADQLEQEKFPATSMGIYPTLAALEMLLYPKSAVAIANEVLARFGIIEVIQPEAPLTLFIWGSRRVLPVRLTQFTITEEAFDPNLNPIRAKVSLDLNVLNYQDLGLLSVGGSLFMVHQVAKEVMATINGVGNLPSASASFSVSANLSIGG</sequence>
<evidence type="ECO:0000313" key="2">
    <source>
        <dbReference type="EMBL" id="GET39220.1"/>
    </source>
</evidence>
<dbReference type="Pfam" id="PF19266">
    <property type="entry name" value="CIS_tube"/>
    <property type="match status" value="1"/>
</dbReference>
<dbReference type="EMBL" id="BLAY01000061">
    <property type="protein sequence ID" value="GET39220.1"/>
    <property type="molecule type" value="Genomic_DNA"/>
</dbReference>
<dbReference type="RefSeq" id="WP_226584352.1">
    <property type="nucleotide sequence ID" value="NZ_BLAY01000061.1"/>
</dbReference>
<name>A0AAV3XGI8_9CYAN</name>
<dbReference type="InterPro" id="IPR045361">
    <property type="entry name" value="CIS_tube_prot_N"/>
</dbReference>
<evidence type="ECO:0000259" key="1">
    <source>
        <dbReference type="Pfam" id="PF19266"/>
    </source>
</evidence>
<proteinExistence type="predicted"/>
<organism evidence="2 3">
    <name type="scientific">Microseira wollei NIES-4236</name>
    <dbReference type="NCBI Taxonomy" id="2530354"/>
    <lineage>
        <taxon>Bacteria</taxon>
        <taxon>Bacillati</taxon>
        <taxon>Cyanobacteriota</taxon>
        <taxon>Cyanophyceae</taxon>
        <taxon>Oscillatoriophycideae</taxon>
        <taxon>Aerosakkonematales</taxon>
        <taxon>Aerosakkonemataceae</taxon>
        <taxon>Microseira</taxon>
    </lineage>
</organism>
<dbReference type="Proteomes" id="UP001050975">
    <property type="component" value="Unassembled WGS sequence"/>
</dbReference>
<feature type="domain" description="Contractile injection system tube protein N-terminal" evidence="1">
    <location>
        <begin position="27"/>
        <end position="171"/>
    </location>
</feature>